<reference evidence="2 3" key="1">
    <citation type="submission" date="2018-07" db="EMBL/GenBank/DDBJ databases">
        <title>Thalassococcus profundi sp. nov., a marine bacterium isolated from deep seawater of Okinawa Trough.</title>
        <authorList>
            <person name="Yu M."/>
        </authorList>
    </citation>
    <scope>NUCLEOTIDE SEQUENCE [LARGE SCALE GENOMIC DNA]</scope>
    <source>
        <strain evidence="2 3">WRAS1</strain>
    </source>
</reference>
<dbReference type="Pfam" id="PF10011">
    <property type="entry name" value="DUF2254"/>
    <property type="match status" value="1"/>
</dbReference>
<feature type="transmembrane region" description="Helical" evidence="1">
    <location>
        <begin position="101"/>
        <end position="124"/>
    </location>
</feature>
<feature type="transmembrane region" description="Helical" evidence="1">
    <location>
        <begin position="57"/>
        <end position="80"/>
    </location>
</feature>
<dbReference type="InterPro" id="IPR018723">
    <property type="entry name" value="DUF2254_membrane"/>
</dbReference>
<accession>A0A369TLT2</accession>
<keyword evidence="3" id="KW-1185">Reference proteome</keyword>
<keyword evidence="1" id="KW-0472">Membrane</keyword>
<dbReference type="OrthoDB" id="2955631at2"/>
<gene>
    <name evidence="2" type="ORF">DU478_14350</name>
</gene>
<proteinExistence type="predicted"/>
<dbReference type="Proteomes" id="UP000253977">
    <property type="component" value="Unassembled WGS sequence"/>
</dbReference>
<dbReference type="EMBL" id="QPMK01000011">
    <property type="protein sequence ID" value="RDD65614.1"/>
    <property type="molecule type" value="Genomic_DNA"/>
</dbReference>
<name>A0A369TLT2_9RHOB</name>
<protein>
    <submittedName>
        <fullName evidence="2">DUF2254 domain-containing protein</fullName>
    </submittedName>
</protein>
<evidence type="ECO:0000256" key="1">
    <source>
        <dbReference type="SAM" id="Phobius"/>
    </source>
</evidence>
<organism evidence="2 3">
    <name type="scientific">Thalassococcus profundi</name>
    <dbReference type="NCBI Taxonomy" id="2282382"/>
    <lineage>
        <taxon>Bacteria</taxon>
        <taxon>Pseudomonadati</taxon>
        <taxon>Pseudomonadota</taxon>
        <taxon>Alphaproteobacteria</taxon>
        <taxon>Rhodobacterales</taxon>
        <taxon>Roseobacteraceae</taxon>
        <taxon>Thalassococcus</taxon>
    </lineage>
</organism>
<dbReference type="AlphaFoldDB" id="A0A369TLT2"/>
<feature type="transmembrane region" description="Helical" evidence="1">
    <location>
        <begin position="16"/>
        <end position="37"/>
    </location>
</feature>
<evidence type="ECO:0000313" key="2">
    <source>
        <dbReference type="EMBL" id="RDD65614.1"/>
    </source>
</evidence>
<keyword evidence="1" id="KW-0812">Transmembrane</keyword>
<evidence type="ECO:0000313" key="3">
    <source>
        <dbReference type="Proteomes" id="UP000253977"/>
    </source>
</evidence>
<comment type="caution">
    <text evidence="2">The sequence shown here is derived from an EMBL/GenBank/DDBJ whole genome shotgun (WGS) entry which is preliminary data.</text>
</comment>
<feature type="transmembrane region" description="Helical" evidence="1">
    <location>
        <begin position="130"/>
        <end position="154"/>
    </location>
</feature>
<keyword evidence="1" id="KW-1133">Transmembrane helix</keyword>
<sequence>MVSKALMLFLRLARRLGVRVVLMTVLALIAVFVAPALDPLIPDSFKDRFDRDAVLPILNILASTMLAATTFSLGVMVQAFQSAAGQATPRAYRILMQDGTTQTVLATFVSTFLFSLTAIVMFRAEFYGDAAAVVIFALTVLSIALVIIAILRWIDHLSQLGSMDHTLRMVENAARDCLKTVAEAPCLGANDSSKSDAPPPDAVAILANRSGYVQFVNMPAMHEALERCDARLWVTAQPGSYALTGGVLGYLSGADAKLVEEAADHFTLERERTLEQDARFGLIVLSEIAARALSPGVNDPGTAIDVVQRVKNLLWDHAHEERAEPRDIRYPRAYVPRITAADLVQDGIDVIIRDGAGRPEVIGTIIKALNDLAGSDWPPLAEAARDTLDYAREHAEAALTLQADREAVRELIRR</sequence>